<reference evidence="2 3" key="1">
    <citation type="submission" date="2013-12" db="EMBL/GenBank/DDBJ databases">
        <title>Draft genome of the parsitic nematode Ancylostoma duodenale.</title>
        <authorList>
            <person name="Mitreva M."/>
        </authorList>
    </citation>
    <scope>NUCLEOTIDE SEQUENCE [LARGE SCALE GENOMIC DNA]</scope>
    <source>
        <strain evidence="2 3">Zhejiang</strain>
    </source>
</reference>
<keyword evidence="1" id="KW-0472">Membrane</keyword>
<name>A0A0C2G5D2_9BILA</name>
<sequence length="126" mass="14447">MTSSACMTISLKDVIKIETVMWLTSLFFSGCFVVYRHVITDNCEENTPWYLLRQYRGESQEKHVSYQYLNQIVVRFSMRIVILQDIAASPLTDTVSSTVDLQQRQPVKVALPDDDVAETSFQMDAV</sequence>
<feature type="transmembrane region" description="Helical" evidence="1">
    <location>
        <begin position="20"/>
        <end position="38"/>
    </location>
</feature>
<evidence type="ECO:0000256" key="1">
    <source>
        <dbReference type="SAM" id="Phobius"/>
    </source>
</evidence>
<dbReference type="AlphaFoldDB" id="A0A0C2G5D2"/>
<organism evidence="2 3">
    <name type="scientific">Ancylostoma duodenale</name>
    <dbReference type="NCBI Taxonomy" id="51022"/>
    <lineage>
        <taxon>Eukaryota</taxon>
        <taxon>Metazoa</taxon>
        <taxon>Ecdysozoa</taxon>
        <taxon>Nematoda</taxon>
        <taxon>Chromadorea</taxon>
        <taxon>Rhabditida</taxon>
        <taxon>Rhabditina</taxon>
        <taxon>Rhabditomorpha</taxon>
        <taxon>Strongyloidea</taxon>
        <taxon>Ancylostomatidae</taxon>
        <taxon>Ancylostomatinae</taxon>
        <taxon>Ancylostoma</taxon>
    </lineage>
</organism>
<dbReference type="OrthoDB" id="5801935at2759"/>
<keyword evidence="3" id="KW-1185">Reference proteome</keyword>
<protein>
    <submittedName>
        <fullName evidence="2">Uncharacterized protein</fullName>
    </submittedName>
</protein>
<accession>A0A0C2G5D2</accession>
<gene>
    <name evidence="2" type="ORF">ANCDUO_13627</name>
</gene>
<proteinExistence type="predicted"/>
<dbReference type="EMBL" id="KN736114">
    <property type="protein sequence ID" value="KIH56195.1"/>
    <property type="molecule type" value="Genomic_DNA"/>
</dbReference>
<keyword evidence="1" id="KW-0812">Transmembrane</keyword>
<evidence type="ECO:0000313" key="3">
    <source>
        <dbReference type="Proteomes" id="UP000054047"/>
    </source>
</evidence>
<evidence type="ECO:0000313" key="2">
    <source>
        <dbReference type="EMBL" id="KIH56195.1"/>
    </source>
</evidence>
<keyword evidence="1" id="KW-1133">Transmembrane helix</keyword>
<dbReference type="Proteomes" id="UP000054047">
    <property type="component" value="Unassembled WGS sequence"/>
</dbReference>